<reference evidence="2 3" key="1">
    <citation type="journal article" date="2018" name="Nat. Biotechnol.">
        <title>A standardized bacterial taxonomy based on genome phylogeny substantially revises the tree of life.</title>
        <authorList>
            <person name="Parks D.H."/>
            <person name="Chuvochina M."/>
            <person name="Waite D.W."/>
            <person name="Rinke C."/>
            <person name="Skarshewski A."/>
            <person name="Chaumeil P.A."/>
            <person name="Hugenholtz P."/>
        </authorList>
    </citation>
    <scope>NUCLEOTIDE SEQUENCE [LARGE SCALE GENOMIC DNA]</scope>
    <source>
        <strain evidence="2">UBA9158</strain>
    </source>
</reference>
<evidence type="ECO:0000313" key="2">
    <source>
        <dbReference type="EMBL" id="HAN29099.1"/>
    </source>
</evidence>
<feature type="transmembrane region" description="Helical" evidence="1">
    <location>
        <begin position="92"/>
        <end position="111"/>
    </location>
</feature>
<sequence length="213" mass="22532">MDPVVLFFLLGVIAGVLRSELRLPVQVYELLSILLLLAIGMKGGIELARQPFLELVPQMVAVVAMGFVLPLLSYPVLLSIGRLPRADAASIAAHYGSVSVGTFAVVVAYLGSREIDFEAYMPLFVVLLEIPAILVGIVLAKGLASGAKLRDSAHEVLLGKSIVLLVGGLLIGWIAGEEGLAKLAPLFFDPFQGLLALFLLEMGLVTASQIGTL</sequence>
<keyword evidence="1" id="KW-1133">Transmembrane helix</keyword>
<feature type="transmembrane region" description="Helical" evidence="1">
    <location>
        <begin position="187"/>
        <end position="210"/>
    </location>
</feature>
<feature type="transmembrane region" description="Helical" evidence="1">
    <location>
        <begin position="156"/>
        <end position="175"/>
    </location>
</feature>
<keyword evidence="1" id="KW-0812">Transmembrane</keyword>
<evidence type="ECO:0000256" key="1">
    <source>
        <dbReference type="SAM" id="Phobius"/>
    </source>
</evidence>
<feature type="transmembrane region" description="Helical" evidence="1">
    <location>
        <begin position="60"/>
        <end position="80"/>
    </location>
</feature>
<feature type="transmembrane region" description="Helical" evidence="1">
    <location>
        <begin position="123"/>
        <end position="144"/>
    </location>
</feature>
<gene>
    <name evidence="2" type="ORF">DCP75_15550</name>
</gene>
<dbReference type="InterPro" id="IPR010293">
    <property type="entry name" value="Sbt_1"/>
</dbReference>
<feature type="transmembrane region" description="Helical" evidence="1">
    <location>
        <begin position="28"/>
        <end position="48"/>
    </location>
</feature>
<dbReference type="Pfam" id="PF05982">
    <property type="entry name" value="Sbt_1"/>
    <property type="match status" value="1"/>
</dbReference>
<evidence type="ECO:0000313" key="3">
    <source>
        <dbReference type="Proteomes" id="UP000259273"/>
    </source>
</evidence>
<dbReference type="AlphaFoldDB" id="A0A3C1KQV7"/>
<dbReference type="EMBL" id="DMND01000210">
    <property type="protein sequence ID" value="HAN29099.1"/>
    <property type="molecule type" value="Genomic_DNA"/>
</dbReference>
<organism evidence="2 3">
    <name type="scientific">Haliea salexigens</name>
    <dbReference type="NCBI Taxonomy" id="287487"/>
    <lineage>
        <taxon>Bacteria</taxon>
        <taxon>Pseudomonadati</taxon>
        <taxon>Pseudomonadota</taxon>
        <taxon>Gammaproteobacteria</taxon>
        <taxon>Cellvibrionales</taxon>
        <taxon>Halieaceae</taxon>
        <taxon>Haliea</taxon>
    </lineage>
</organism>
<protein>
    <submittedName>
        <fullName evidence="2">Sodium-dependent bicarbonate transport family permease</fullName>
    </submittedName>
</protein>
<dbReference type="PANTHER" id="PTHR40400:SF1">
    <property type="entry name" value="SLR1512 PROTEIN"/>
    <property type="match status" value="1"/>
</dbReference>
<accession>A0A3C1KQV7</accession>
<comment type="caution">
    <text evidence="2">The sequence shown here is derived from an EMBL/GenBank/DDBJ whole genome shotgun (WGS) entry which is preliminary data.</text>
</comment>
<dbReference type="PANTHER" id="PTHR40400">
    <property type="entry name" value="SLR1512 PROTEIN"/>
    <property type="match status" value="1"/>
</dbReference>
<dbReference type="Proteomes" id="UP000259273">
    <property type="component" value="Unassembled WGS sequence"/>
</dbReference>
<dbReference type="STRING" id="1121937.GCA_000423125_01946"/>
<feature type="non-terminal residue" evidence="2">
    <location>
        <position position="213"/>
    </location>
</feature>
<proteinExistence type="predicted"/>
<keyword evidence="1" id="KW-0472">Membrane</keyword>
<name>A0A3C1KQV7_9GAMM</name>